<dbReference type="STRING" id="1821621.A8C75_09035"/>
<dbReference type="EMBL" id="CP015839">
    <property type="protein sequence ID" value="ANG62612.1"/>
    <property type="molecule type" value="Genomic_DNA"/>
</dbReference>
<feature type="compositionally biased region" description="Low complexity" evidence="1">
    <location>
        <begin position="230"/>
        <end position="241"/>
    </location>
</feature>
<dbReference type="KEGG" id="mars:A8C75_09035"/>
<feature type="domain" description="VWFA" evidence="2">
    <location>
        <begin position="362"/>
        <end position="521"/>
    </location>
</feature>
<reference evidence="3 4" key="2">
    <citation type="journal article" date="2018" name="Int. J. Syst. Evol. Microbiol.">
        <title>Marinobacterium aestuarii sp. nov., a benzene-degrading marine bacterium isolated from estuary sediment.</title>
        <authorList>
            <person name="Bae S.S."/>
            <person name="Jung J."/>
            <person name="Chung D."/>
            <person name="Baek K."/>
        </authorList>
    </citation>
    <scope>NUCLEOTIDE SEQUENCE [LARGE SCALE GENOMIC DNA]</scope>
    <source>
        <strain evidence="3 4">ST58-10</strain>
    </source>
</reference>
<dbReference type="SMART" id="SM00327">
    <property type="entry name" value="VWA"/>
    <property type="match status" value="1"/>
</dbReference>
<dbReference type="InterPro" id="IPR051928">
    <property type="entry name" value="NorD/CobT"/>
</dbReference>
<feature type="region of interest" description="Disordered" evidence="1">
    <location>
        <begin position="319"/>
        <end position="340"/>
    </location>
</feature>
<dbReference type="PANTHER" id="PTHR41248">
    <property type="entry name" value="NORD PROTEIN"/>
    <property type="match status" value="1"/>
</dbReference>
<feature type="region of interest" description="Disordered" evidence="1">
    <location>
        <begin position="209"/>
        <end position="242"/>
    </location>
</feature>
<gene>
    <name evidence="3" type="ORF">A8C75_09035</name>
</gene>
<dbReference type="Pfam" id="PF06213">
    <property type="entry name" value="CobT"/>
    <property type="match status" value="1"/>
</dbReference>
<dbReference type="Pfam" id="PF00092">
    <property type="entry name" value="VWA"/>
    <property type="match status" value="1"/>
</dbReference>
<dbReference type="RefSeq" id="WP_067380994.1">
    <property type="nucleotide sequence ID" value="NZ_CP015839.1"/>
</dbReference>
<accession>A0A1A9EXS2</accession>
<organism evidence="3 4">
    <name type="scientific">Marinobacterium aestuarii</name>
    <dbReference type="NCBI Taxonomy" id="1821621"/>
    <lineage>
        <taxon>Bacteria</taxon>
        <taxon>Pseudomonadati</taxon>
        <taxon>Pseudomonadota</taxon>
        <taxon>Gammaproteobacteria</taxon>
        <taxon>Oceanospirillales</taxon>
        <taxon>Oceanospirillaceae</taxon>
        <taxon>Marinobacterium</taxon>
    </lineage>
</organism>
<keyword evidence="4" id="KW-1185">Reference proteome</keyword>
<protein>
    <recommendedName>
        <fullName evidence="2">VWFA domain-containing protein</fullName>
    </recommendedName>
</protein>
<dbReference type="Gene3D" id="3.40.50.410">
    <property type="entry name" value="von Willebrand factor, type A domain"/>
    <property type="match status" value="1"/>
</dbReference>
<dbReference type="PROSITE" id="PS50234">
    <property type="entry name" value="VWFA"/>
    <property type="match status" value="1"/>
</dbReference>
<evidence type="ECO:0000313" key="4">
    <source>
        <dbReference type="Proteomes" id="UP000078070"/>
    </source>
</evidence>
<evidence type="ECO:0000259" key="2">
    <source>
        <dbReference type="PROSITE" id="PS50234"/>
    </source>
</evidence>
<evidence type="ECO:0000256" key="1">
    <source>
        <dbReference type="SAM" id="MobiDB-lite"/>
    </source>
</evidence>
<name>A0A1A9EXS2_9GAMM</name>
<dbReference type="SUPFAM" id="SSF53300">
    <property type="entry name" value="vWA-like"/>
    <property type="match status" value="1"/>
</dbReference>
<reference evidence="4" key="1">
    <citation type="submission" date="2016-05" db="EMBL/GenBank/DDBJ databases">
        <authorList>
            <person name="Baek K."/>
            <person name="Yang S.-J."/>
        </authorList>
    </citation>
    <scope>NUCLEOTIDE SEQUENCE [LARGE SCALE GENOMIC DNA]</scope>
    <source>
        <strain evidence="4">ST58-10</strain>
    </source>
</reference>
<dbReference type="GO" id="GO:0009236">
    <property type="term" value="P:cobalamin biosynthetic process"/>
    <property type="evidence" value="ECO:0007669"/>
    <property type="project" value="InterPro"/>
</dbReference>
<proteinExistence type="predicted"/>
<dbReference type="Proteomes" id="UP000078070">
    <property type="component" value="Chromosome"/>
</dbReference>
<evidence type="ECO:0000313" key="3">
    <source>
        <dbReference type="EMBL" id="ANG62612.1"/>
    </source>
</evidence>
<dbReference type="InterPro" id="IPR036465">
    <property type="entry name" value="vWFA_dom_sf"/>
</dbReference>
<sequence>MNHPLKNALPIVAAAYGEKFGVKVLIQGQDAYTDGENIVIPAANPDDPRFQQVAWGYLAHEAAHIRHTDFDVVAAAASRPLRKALLNIIEDIRIEAALAQDYPGTRRTIHEVLRYMVDHQQLRVPTDNHPATLLQSWLLFRLRSRLLGQSILEPLYLVVDAQFSTQLPADVLSRLTVIADAIQGLASTADALQSADAIIQLFEEFKEDAEQVPRPAGQHDARAIGNEPGSSSADQDPSSSDLNEPVLQQILSAGEGAFNADLFTQVATLLQAEAQQHQGATAFNMPRPELAQPGDPAILQRAAGESARVRARLKGLVQSSQDNRPHAKQQGRQVAHNRLARSQTGESRLFLTRSNRVAPNAAVHLLVDVSGSMAKTSTDSGRKYYQIANEAALALALALEGIPGVSTAVSFFPGCVEDVAMALRPRQSVRREAARFAQSPRGCTPLASAMWFAAHDLLRQKEKRKLMIVLTDGEPDDWNAAHDIVNRCQRSGFELLGIGIQTRSVERFFPSSLVINDLKDLKRELFNVTKNLLLTP</sequence>
<dbReference type="InterPro" id="IPR002035">
    <property type="entry name" value="VWF_A"/>
</dbReference>
<dbReference type="AlphaFoldDB" id="A0A1A9EXS2"/>
<dbReference type="InterPro" id="IPR006538">
    <property type="entry name" value="CobT"/>
</dbReference>
<dbReference type="OrthoDB" id="6064888at2"/>
<dbReference type="PANTHER" id="PTHR41248:SF1">
    <property type="entry name" value="NORD PROTEIN"/>
    <property type="match status" value="1"/>
</dbReference>